<dbReference type="EMBL" id="CAJNYD010003430">
    <property type="protein sequence ID" value="CAF3508928.1"/>
    <property type="molecule type" value="Genomic_DNA"/>
</dbReference>
<evidence type="ECO:0000313" key="8">
    <source>
        <dbReference type="EMBL" id="CAF3100624.1"/>
    </source>
</evidence>
<dbReference type="InterPro" id="IPR006634">
    <property type="entry name" value="TLC-dom"/>
</dbReference>
<dbReference type="EMBL" id="CAJNXB010000809">
    <property type="protein sequence ID" value="CAF3100624.1"/>
    <property type="molecule type" value="Genomic_DNA"/>
</dbReference>
<dbReference type="EMBL" id="CAJNYV010002981">
    <property type="protein sequence ID" value="CAF3519489.1"/>
    <property type="molecule type" value="Genomic_DNA"/>
</dbReference>
<evidence type="ECO:0000256" key="5">
    <source>
        <dbReference type="PROSITE-ProRule" id="PRU00205"/>
    </source>
</evidence>
<evidence type="ECO:0000256" key="4">
    <source>
        <dbReference type="ARBA" id="ARBA00023136"/>
    </source>
</evidence>
<evidence type="ECO:0000313" key="10">
    <source>
        <dbReference type="EMBL" id="CAF3467086.1"/>
    </source>
</evidence>
<dbReference type="EMBL" id="CAJNYU010001792">
    <property type="protein sequence ID" value="CAF3467086.1"/>
    <property type="molecule type" value="Genomic_DNA"/>
</dbReference>
<feature type="transmembrane region" description="Helical" evidence="6">
    <location>
        <begin position="171"/>
        <end position="193"/>
    </location>
</feature>
<dbReference type="OrthoDB" id="10266980at2759"/>
<dbReference type="PANTHER" id="PTHR13439">
    <property type="entry name" value="CT120 PROTEIN"/>
    <property type="match status" value="1"/>
</dbReference>
<dbReference type="GO" id="GO:0007009">
    <property type="term" value="P:plasma membrane organization"/>
    <property type="evidence" value="ECO:0007669"/>
    <property type="project" value="TreeGrafter"/>
</dbReference>
<dbReference type="Pfam" id="PF03798">
    <property type="entry name" value="TRAM_LAG1_CLN8"/>
    <property type="match status" value="1"/>
</dbReference>
<organism evidence="8 13">
    <name type="scientific">Rotaria socialis</name>
    <dbReference type="NCBI Taxonomy" id="392032"/>
    <lineage>
        <taxon>Eukaryota</taxon>
        <taxon>Metazoa</taxon>
        <taxon>Spiralia</taxon>
        <taxon>Gnathifera</taxon>
        <taxon>Rotifera</taxon>
        <taxon>Eurotatoria</taxon>
        <taxon>Bdelloidea</taxon>
        <taxon>Philodinida</taxon>
        <taxon>Philodinidae</taxon>
        <taxon>Rotaria</taxon>
    </lineage>
</organism>
<comment type="caution">
    <text evidence="8">The sequence shown here is derived from an EMBL/GenBank/DDBJ whole genome shotgun (WGS) entry which is preliminary data.</text>
</comment>
<gene>
    <name evidence="10" type="ORF">FME351_LOCUS14543</name>
    <name evidence="9" type="ORF">GRG538_LOCUS4275</name>
    <name evidence="12" type="ORF">KIK155_LOCUS16834</name>
    <name evidence="11" type="ORF">LUA448_LOCUS25757</name>
    <name evidence="8" type="ORF">TIS948_LOCUS6925</name>
</gene>
<dbReference type="PANTHER" id="PTHR13439:SF4">
    <property type="entry name" value="TLC DOMAIN-CONTAINING PROTEIN"/>
    <property type="match status" value="1"/>
</dbReference>
<dbReference type="GO" id="GO:0055091">
    <property type="term" value="P:phospholipid homeostasis"/>
    <property type="evidence" value="ECO:0007669"/>
    <property type="project" value="TreeGrafter"/>
</dbReference>
<dbReference type="GO" id="GO:0005886">
    <property type="term" value="C:plasma membrane"/>
    <property type="evidence" value="ECO:0007669"/>
    <property type="project" value="TreeGrafter"/>
</dbReference>
<keyword evidence="2 5" id="KW-0812">Transmembrane</keyword>
<evidence type="ECO:0000313" key="13">
    <source>
        <dbReference type="Proteomes" id="UP000663825"/>
    </source>
</evidence>
<dbReference type="GO" id="GO:0097035">
    <property type="term" value="P:regulation of membrane lipid distribution"/>
    <property type="evidence" value="ECO:0007669"/>
    <property type="project" value="TreeGrafter"/>
</dbReference>
<feature type="transmembrane region" description="Helical" evidence="6">
    <location>
        <begin position="108"/>
        <end position="125"/>
    </location>
</feature>
<dbReference type="Proteomes" id="UP000663872">
    <property type="component" value="Unassembled WGS sequence"/>
</dbReference>
<comment type="subcellular location">
    <subcellularLocation>
        <location evidence="1">Membrane</location>
        <topology evidence="1">Multi-pass membrane protein</topology>
    </subcellularLocation>
</comment>
<dbReference type="Proteomes" id="UP000663833">
    <property type="component" value="Unassembled WGS sequence"/>
</dbReference>
<reference evidence="8" key="1">
    <citation type="submission" date="2021-02" db="EMBL/GenBank/DDBJ databases">
        <authorList>
            <person name="Nowell W R."/>
        </authorList>
    </citation>
    <scope>NUCLEOTIDE SEQUENCE</scope>
</reference>
<dbReference type="EMBL" id="CAJNYT010000190">
    <property type="protein sequence ID" value="CAF3337194.1"/>
    <property type="molecule type" value="Genomic_DNA"/>
</dbReference>
<keyword evidence="4 5" id="KW-0472">Membrane</keyword>
<feature type="transmembrane region" description="Helical" evidence="6">
    <location>
        <begin position="199"/>
        <end position="223"/>
    </location>
</feature>
<dbReference type="PROSITE" id="PS50922">
    <property type="entry name" value="TLC"/>
    <property type="match status" value="1"/>
</dbReference>
<dbReference type="SMART" id="SM00724">
    <property type="entry name" value="TLC"/>
    <property type="match status" value="1"/>
</dbReference>
<dbReference type="GO" id="GO:0071709">
    <property type="term" value="P:membrane assembly"/>
    <property type="evidence" value="ECO:0007669"/>
    <property type="project" value="TreeGrafter"/>
</dbReference>
<evidence type="ECO:0000259" key="7">
    <source>
        <dbReference type="PROSITE" id="PS50922"/>
    </source>
</evidence>
<dbReference type="Proteomes" id="UP000663869">
    <property type="component" value="Unassembled WGS sequence"/>
</dbReference>
<evidence type="ECO:0000313" key="11">
    <source>
        <dbReference type="EMBL" id="CAF3508928.1"/>
    </source>
</evidence>
<protein>
    <recommendedName>
        <fullName evidence="7">TLC domain-containing protein</fullName>
    </recommendedName>
</protein>
<dbReference type="AlphaFoldDB" id="A0A817NBC0"/>
<evidence type="ECO:0000313" key="9">
    <source>
        <dbReference type="EMBL" id="CAF3337194.1"/>
    </source>
</evidence>
<evidence type="ECO:0000256" key="1">
    <source>
        <dbReference type="ARBA" id="ARBA00004141"/>
    </source>
</evidence>
<dbReference type="Proteomes" id="UP000663865">
    <property type="component" value="Unassembled WGS sequence"/>
</dbReference>
<evidence type="ECO:0000313" key="12">
    <source>
        <dbReference type="EMBL" id="CAF3519489.1"/>
    </source>
</evidence>
<dbReference type="InterPro" id="IPR050846">
    <property type="entry name" value="TLCD"/>
</dbReference>
<evidence type="ECO:0000256" key="6">
    <source>
        <dbReference type="SAM" id="Phobius"/>
    </source>
</evidence>
<dbReference type="Proteomes" id="UP000663825">
    <property type="component" value="Unassembled WGS sequence"/>
</dbReference>
<proteinExistence type="predicted"/>
<accession>A0A817NBC0</accession>
<evidence type="ECO:0000256" key="2">
    <source>
        <dbReference type="ARBA" id="ARBA00022692"/>
    </source>
</evidence>
<evidence type="ECO:0000256" key="3">
    <source>
        <dbReference type="ARBA" id="ARBA00022989"/>
    </source>
</evidence>
<name>A0A817NBC0_9BILA</name>
<feature type="domain" description="TLC" evidence="7">
    <location>
        <begin position="36"/>
        <end position="231"/>
    </location>
</feature>
<keyword evidence="3 6" id="KW-1133">Transmembrane helix</keyword>
<feature type="transmembrane region" description="Helical" evidence="6">
    <location>
        <begin position="44"/>
        <end position="63"/>
    </location>
</feature>
<sequence>MFYDWHTFWRATAASIFTYSTIHHVISRFNSSKDVRHRWRNSNIATSFIHSTISSIISIYLFIENPAMCTTDIISSFTRHAYSFVSFELGYFVFDSIDNIRNLSGRHTFEILLHHIIIIGCFGISLYLGRYIGYCVISLFIEINSIFLHLRQLFLFSNKSKRDQIYRINNIINLGTFVVFRFGVVTVMTVWLIMNRSNVPLILSFIGHLGLLIMTIINGYLLYRLIRSDYSVKHQ</sequence>